<dbReference type="Proteomes" id="UP000297225">
    <property type="component" value="Unassembled WGS sequence"/>
</dbReference>
<sequence length="208" mass="23706">MFKMNDITLKERITRSKDNSIIFRSDYVQYHPESVGNVLSELVREGIIIRLSPGIYVKPKMSRFGAIMPTIEEIVKAIAERDKAQVLPSGTTALNMLGLSTQIPMTYSYLTSGSSRSLSIGDRKIVFKRSVPKTFAYKTKLTALLVQALRSIGEENIEKDHLNRIRVLIAKEKDKDALNRDVAIMPVWMRKIVKPMLDEREKHETVVK</sequence>
<dbReference type="InterPro" id="IPR045738">
    <property type="entry name" value="DUF6088"/>
</dbReference>
<reference evidence="1 2" key="1">
    <citation type="submission" date="2019-03" db="EMBL/GenBank/DDBJ databases">
        <title>Porphyromonas levii Isolated from the Uterus of Dairy Cows.</title>
        <authorList>
            <person name="Francis A.M."/>
        </authorList>
    </citation>
    <scope>NUCLEOTIDE SEQUENCE [LARGE SCALE GENOMIC DNA]</scope>
    <source>
        <strain evidence="1 2">AF5678</strain>
    </source>
</reference>
<dbReference type="AlphaFoldDB" id="A0A4Y8WPA1"/>
<dbReference type="OrthoDB" id="9798200at2"/>
<name>A0A4Y8WPA1_9PORP</name>
<dbReference type="Pfam" id="PF19570">
    <property type="entry name" value="DUF6088"/>
    <property type="match status" value="1"/>
</dbReference>
<dbReference type="STRING" id="1122973.GCA_000379925_01975"/>
<gene>
    <name evidence="1" type="ORF">E4P47_08765</name>
</gene>
<protein>
    <recommendedName>
        <fullName evidence="3">Type IV toxin-antitoxin system AbiEi family antitoxin domain-containing protein</fullName>
    </recommendedName>
</protein>
<organism evidence="1 2">
    <name type="scientific">Porphyromonas levii</name>
    <dbReference type="NCBI Taxonomy" id="28114"/>
    <lineage>
        <taxon>Bacteria</taxon>
        <taxon>Pseudomonadati</taxon>
        <taxon>Bacteroidota</taxon>
        <taxon>Bacteroidia</taxon>
        <taxon>Bacteroidales</taxon>
        <taxon>Porphyromonadaceae</taxon>
        <taxon>Porphyromonas</taxon>
    </lineage>
</organism>
<accession>A0A4Y8WPA1</accession>
<dbReference type="EMBL" id="SPNC01000178">
    <property type="protein sequence ID" value="TFH94147.1"/>
    <property type="molecule type" value="Genomic_DNA"/>
</dbReference>
<comment type="caution">
    <text evidence="1">The sequence shown here is derived from an EMBL/GenBank/DDBJ whole genome shotgun (WGS) entry which is preliminary data.</text>
</comment>
<proteinExistence type="predicted"/>
<evidence type="ECO:0000313" key="1">
    <source>
        <dbReference type="EMBL" id="TFH94147.1"/>
    </source>
</evidence>
<evidence type="ECO:0008006" key="3">
    <source>
        <dbReference type="Google" id="ProtNLM"/>
    </source>
</evidence>
<evidence type="ECO:0000313" key="2">
    <source>
        <dbReference type="Proteomes" id="UP000297225"/>
    </source>
</evidence>
<keyword evidence="2" id="KW-1185">Reference proteome</keyword>